<keyword evidence="5" id="KW-0539">Nucleus</keyword>
<evidence type="ECO:0000256" key="1">
    <source>
        <dbReference type="ARBA" id="ARBA00004123"/>
    </source>
</evidence>
<evidence type="ECO:0000313" key="8">
    <source>
        <dbReference type="Proteomes" id="UP000694680"/>
    </source>
</evidence>
<dbReference type="PANTHER" id="PTHR15439">
    <property type="entry name" value="RETINOBLASTOMA-BINDING PROTEIN 6"/>
    <property type="match status" value="1"/>
</dbReference>
<dbReference type="GO" id="GO:0005634">
    <property type="term" value="C:nucleus"/>
    <property type="evidence" value="ECO:0007669"/>
    <property type="project" value="UniProtKB-SubCell"/>
</dbReference>
<dbReference type="Pfam" id="PF08783">
    <property type="entry name" value="DWNN"/>
    <property type="match status" value="1"/>
</dbReference>
<organism evidence="7 8">
    <name type="scientific">Gouania willdenowi</name>
    <name type="common">Blunt-snouted clingfish</name>
    <name type="synonym">Lepadogaster willdenowi</name>
    <dbReference type="NCBI Taxonomy" id="441366"/>
    <lineage>
        <taxon>Eukaryota</taxon>
        <taxon>Metazoa</taxon>
        <taxon>Chordata</taxon>
        <taxon>Craniata</taxon>
        <taxon>Vertebrata</taxon>
        <taxon>Euteleostomi</taxon>
        <taxon>Actinopterygii</taxon>
        <taxon>Neopterygii</taxon>
        <taxon>Teleostei</taxon>
        <taxon>Neoteleostei</taxon>
        <taxon>Acanthomorphata</taxon>
        <taxon>Ovalentaria</taxon>
        <taxon>Blenniimorphae</taxon>
        <taxon>Blenniiformes</taxon>
        <taxon>Gobiesocoidei</taxon>
        <taxon>Gobiesocidae</taxon>
        <taxon>Gobiesocinae</taxon>
        <taxon>Gouania</taxon>
    </lineage>
</organism>
<reference evidence="7" key="1">
    <citation type="submission" date="2020-06" db="EMBL/GenBank/DDBJ databases">
        <authorList>
            <consortium name="Wellcome Sanger Institute Data Sharing"/>
        </authorList>
    </citation>
    <scope>NUCLEOTIDE SEQUENCE [LARGE SCALE GENOMIC DNA]</scope>
</reference>
<dbReference type="InterPro" id="IPR014891">
    <property type="entry name" value="DWNN_domain"/>
</dbReference>
<dbReference type="PROSITE" id="PS51282">
    <property type="entry name" value="DWNN"/>
    <property type="match status" value="1"/>
</dbReference>
<feature type="domain" description="DWNN" evidence="6">
    <location>
        <begin position="4"/>
        <end position="76"/>
    </location>
</feature>
<evidence type="ECO:0000256" key="2">
    <source>
        <dbReference type="ARBA" id="ARBA00022723"/>
    </source>
</evidence>
<evidence type="ECO:0000313" key="7">
    <source>
        <dbReference type="Ensembl" id="ENSGWIP00000010235.1"/>
    </source>
</evidence>
<keyword evidence="4" id="KW-0862">Zinc</keyword>
<comment type="subcellular location">
    <subcellularLocation>
        <location evidence="1">Nucleus</location>
    </subcellularLocation>
</comment>
<dbReference type="InterPro" id="IPR033489">
    <property type="entry name" value="RBBP6"/>
</dbReference>
<accession>A0A8C5DZB2</accession>
<proteinExistence type="predicted"/>
<keyword evidence="3" id="KW-0863">Zinc-finger</keyword>
<dbReference type="PANTHER" id="PTHR15439:SF0">
    <property type="entry name" value="CELL DIVISION CYCLE AND APOPTOSIS REGULATOR PROTEIN 1-RELATED"/>
    <property type="match status" value="1"/>
</dbReference>
<dbReference type="Proteomes" id="UP000694680">
    <property type="component" value="Chromosome 1"/>
</dbReference>
<name>A0A8C5DZB2_GOUWI</name>
<dbReference type="GO" id="GO:0016567">
    <property type="term" value="P:protein ubiquitination"/>
    <property type="evidence" value="ECO:0007669"/>
    <property type="project" value="InterPro"/>
</dbReference>
<protein>
    <recommendedName>
        <fullName evidence="6">DWNN domain-containing protein</fullName>
    </recommendedName>
</protein>
<dbReference type="Gene3D" id="3.10.20.90">
    <property type="entry name" value="Phosphatidylinositol 3-kinase Catalytic Subunit, Chain A, domain 1"/>
    <property type="match status" value="1"/>
</dbReference>
<dbReference type="GO" id="GO:0061630">
    <property type="term" value="F:ubiquitin protein ligase activity"/>
    <property type="evidence" value="ECO:0007669"/>
    <property type="project" value="InterPro"/>
</dbReference>
<evidence type="ECO:0000256" key="3">
    <source>
        <dbReference type="ARBA" id="ARBA00022771"/>
    </source>
</evidence>
<dbReference type="GO" id="GO:0006397">
    <property type="term" value="P:mRNA processing"/>
    <property type="evidence" value="ECO:0007669"/>
    <property type="project" value="InterPro"/>
</dbReference>
<evidence type="ECO:0000256" key="4">
    <source>
        <dbReference type="ARBA" id="ARBA00022833"/>
    </source>
</evidence>
<reference evidence="7" key="2">
    <citation type="submission" date="2025-08" db="UniProtKB">
        <authorList>
            <consortium name="Ensembl"/>
        </authorList>
    </citation>
    <scope>IDENTIFICATION</scope>
</reference>
<dbReference type="GO" id="GO:0008270">
    <property type="term" value="F:zinc ion binding"/>
    <property type="evidence" value="ECO:0007669"/>
    <property type="project" value="UniProtKB-KW"/>
</dbReference>
<dbReference type="Ensembl" id="ENSGWIT00000011374.1">
    <property type="protein sequence ID" value="ENSGWIP00000010235.1"/>
    <property type="gene ID" value="ENSGWIG00000006014.1"/>
</dbReference>
<dbReference type="GO" id="GO:0006511">
    <property type="term" value="P:ubiquitin-dependent protein catabolic process"/>
    <property type="evidence" value="ECO:0007669"/>
    <property type="project" value="TreeGrafter"/>
</dbReference>
<keyword evidence="8" id="KW-1185">Reference proteome</keyword>
<dbReference type="AlphaFoldDB" id="A0A8C5DZB2"/>
<sequence length="132" mass="15245">MSCIHYKFFSKLEYNTVTFDGLHITLTELKKLIMTQEHLKSRHCDLQITNADTREEYLDDEVEIPRHSSVIVRRTPVGGVRPAGKPFIVYRSLKEVMESFKPTDSCPLSFHQGIKVLFNTFTSFCITTVKCL</sequence>
<evidence type="ECO:0000256" key="5">
    <source>
        <dbReference type="ARBA" id="ARBA00023242"/>
    </source>
</evidence>
<evidence type="ECO:0000259" key="6">
    <source>
        <dbReference type="PROSITE" id="PS51282"/>
    </source>
</evidence>
<keyword evidence="2" id="KW-0479">Metal-binding</keyword>
<dbReference type="SMART" id="SM01180">
    <property type="entry name" value="DWNN"/>
    <property type="match status" value="1"/>
</dbReference>
<reference evidence="7" key="3">
    <citation type="submission" date="2025-09" db="UniProtKB">
        <authorList>
            <consortium name="Ensembl"/>
        </authorList>
    </citation>
    <scope>IDENTIFICATION</scope>
</reference>